<feature type="region of interest" description="Disordered" evidence="1">
    <location>
        <begin position="799"/>
        <end position="821"/>
    </location>
</feature>
<evidence type="ECO:0000313" key="4">
    <source>
        <dbReference type="Proteomes" id="UP000077202"/>
    </source>
</evidence>
<keyword evidence="2" id="KW-0812">Transmembrane</keyword>
<name>A0A176VY51_MARPO</name>
<proteinExistence type="predicted"/>
<keyword evidence="4" id="KW-1185">Reference proteome</keyword>
<evidence type="ECO:0000313" key="3">
    <source>
        <dbReference type="EMBL" id="OAE25313.1"/>
    </source>
</evidence>
<dbReference type="Proteomes" id="UP000077202">
    <property type="component" value="Unassembled WGS sequence"/>
</dbReference>
<evidence type="ECO:0000256" key="2">
    <source>
        <dbReference type="SAM" id="Phobius"/>
    </source>
</evidence>
<accession>A0A176VY51</accession>
<organism evidence="3 4">
    <name type="scientific">Marchantia polymorpha subsp. ruderalis</name>
    <dbReference type="NCBI Taxonomy" id="1480154"/>
    <lineage>
        <taxon>Eukaryota</taxon>
        <taxon>Viridiplantae</taxon>
        <taxon>Streptophyta</taxon>
        <taxon>Embryophyta</taxon>
        <taxon>Marchantiophyta</taxon>
        <taxon>Marchantiopsida</taxon>
        <taxon>Marchantiidae</taxon>
        <taxon>Marchantiales</taxon>
        <taxon>Marchantiaceae</taxon>
        <taxon>Marchantia</taxon>
    </lineage>
</organism>
<keyword evidence="2" id="KW-0472">Membrane</keyword>
<dbReference type="AlphaFoldDB" id="A0A176VY51"/>
<protein>
    <submittedName>
        <fullName evidence="3">Uncharacterized protein</fullName>
    </submittedName>
</protein>
<reference evidence="3" key="1">
    <citation type="submission" date="2016-03" db="EMBL/GenBank/DDBJ databases">
        <title>Mechanisms controlling the formation of the plant cell surface in tip-growing cells are functionally conserved among land plants.</title>
        <authorList>
            <person name="Honkanen S."/>
            <person name="Jones V.A."/>
            <person name="Morieri G."/>
            <person name="Champion C."/>
            <person name="Hetherington A.J."/>
            <person name="Kelly S."/>
            <person name="Saint-Marcoux D."/>
            <person name="Proust H."/>
            <person name="Prescott H."/>
            <person name="Dolan L."/>
        </authorList>
    </citation>
    <scope>NUCLEOTIDE SEQUENCE [LARGE SCALE GENOMIC DNA]</scope>
    <source>
        <tissue evidence="3">Whole gametophyte</tissue>
    </source>
</reference>
<keyword evidence="2" id="KW-1133">Transmembrane helix</keyword>
<dbReference type="EMBL" id="LVLJ01002341">
    <property type="protein sequence ID" value="OAE25313.1"/>
    <property type="molecule type" value="Genomic_DNA"/>
</dbReference>
<comment type="caution">
    <text evidence="3">The sequence shown here is derived from an EMBL/GenBank/DDBJ whole genome shotgun (WGS) entry which is preliminary data.</text>
</comment>
<dbReference type="PANTHER" id="PTHR36071:SF1">
    <property type="entry name" value="DNA DOUBLE-STRAND BREAK REPAIR PROTEIN"/>
    <property type="match status" value="1"/>
</dbReference>
<sequence length="821" mass="92767">MGVGSEADLGVESSVRRAIGRSRRDRNDGCYHSPPSNSVCSLDKNETGKNVQICQKTEKVLRRCAGSDWDRERLNAEGLLRCLSEEYVEEEKQRRGLLKRWPEAPCTEDSVSSPNAERYIPEVLLRDDDEDVMFLYPCWLLLICLPVNSWQSFHFLQTFIRRCVNELRHGGKVDQVVHDGQHEIAESLLRLSDQGVIEAIPGLLEKVERKALLAIYSIVSGKNGDTRNRAYLVDRVSKIFNNVSPQQTQTDRMQDVVTIMRSPGSYKKVESIKFEVEAFFPVEAAHSALLQLEQLPLTGLHVMLATIKGRLPGKVGQLKMGANKDRLASRIRKAAHRHLEGLENENELPERLRQSLIVMSLSARYAFGNDGKLIDFLGPVSMEKQSLHYKLLSALSDINYVKHENLLLIYKEIEGRLESSSKTRTKTIRNKINRIFLDCLLNSEIRPVPENVMSAAGKLKVMMRQKIAVNTKSSGLYEKKDLRESMHVELEAVLRLSSHLQQIAYNVREFSGEGVFPTSESEKELRKMDIDQSYVEKGQMQQRSAEGGTPSLQDAGELQSVVPTSENNLDDELEAALSKQIQVYSFNQTLDSLNEEGLERTIESEKNCQHEAVSPEEATALKDVTRIGDEAAGVGYTLVGCALEEMSRLSGQSFIGSVRSYLRCGVKRPFQESGLWTVLDVALSGDHLKNLGVVLFTVDILSQFFSTKRKLKEPMPNPIKKEISFYSMNWLFIEGVDFLWKKPWRRVCHLLVCKNLQVFARDIVNQWRKAFMMYGSWGSTLARFEGFVVLFIILISNGSGQSRKRHPSPGGHEVGVSLRLG</sequence>
<feature type="transmembrane region" description="Helical" evidence="2">
    <location>
        <begin position="771"/>
        <end position="795"/>
    </location>
</feature>
<evidence type="ECO:0000256" key="1">
    <source>
        <dbReference type="SAM" id="MobiDB-lite"/>
    </source>
</evidence>
<gene>
    <name evidence="3" type="ORF">AXG93_4620s1270</name>
</gene>
<dbReference type="PANTHER" id="PTHR36071">
    <property type="entry name" value="DNA DOUBLE-STRAND BREAK REPAIR PROTEIN"/>
    <property type="match status" value="1"/>
</dbReference>